<gene>
    <name evidence="1" type="primary">58</name>
    <name evidence="1" type="ORF">SEA_GHOBES_58</name>
</gene>
<dbReference type="KEGG" id="vg:29063341"/>
<keyword evidence="2" id="KW-1185">Reference proteome</keyword>
<dbReference type="RefSeq" id="YP_009281161.1">
    <property type="nucleotide sequence ID" value="NC_031028.1"/>
</dbReference>
<evidence type="ECO:0000313" key="1">
    <source>
        <dbReference type="EMBL" id="AOE44409.1"/>
    </source>
</evidence>
<reference evidence="2" key="1">
    <citation type="submission" date="2016-07" db="EMBL/GenBank/DDBJ databases">
        <authorList>
            <person name="Florea S."/>
            <person name="Webb J.S."/>
            <person name="Jaromczyk J."/>
            <person name="Schardl C.L."/>
        </authorList>
    </citation>
    <scope>NUCLEOTIDE SEQUENCE [LARGE SCALE GENOMIC DNA]</scope>
</reference>
<dbReference type="Proteomes" id="UP000203019">
    <property type="component" value="Segment"/>
</dbReference>
<accession>A0A1B3B090</accession>
<evidence type="ECO:0008006" key="3">
    <source>
        <dbReference type="Google" id="ProtNLM"/>
    </source>
</evidence>
<dbReference type="EMBL" id="KX557278">
    <property type="protein sequence ID" value="AOE44409.1"/>
    <property type="molecule type" value="Genomic_DNA"/>
</dbReference>
<proteinExistence type="predicted"/>
<protein>
    <recommendedName>
        <fullName evidence="3">Methyltransferase</fullName>
    </recommendedName>
</protein>
<organism evidence="1 2">
    <name type="scientific">Gordonia phage Ghobes</name>
    <dbReference type="NCBI Taxonomy" id="1887647"/>
    <lineage>
        <taxon>Viruses</taxon>
        <taxon>Duplodnaviria</taxon>
        <taxon>Heunggongvirae</taxon>
        <taxon>Uroviricota</taxon>
        <taxon>Caudoviricetes</taxon>
        <taxon>Ghobesvirus</taxon>
        <taxon>Ghobesvirus ghobes</taxon>
    </lineage>
</organism>
<evidence type="ECO:0000313" key="2">
    <source>
        <dbReference type="Proteomes" id="UP000203019"/>
    </source>
</evidence>
<name>A0A1B3B090_9CAUD</name>
<sequence>MSFGYTTDHTKRSPTDDYPTDSRWVDVLLDNTRTGLAYAHATGDQVRDLAVTGRSQLVDALTTRGVDAQGHELDFFDPQHDEWLRSGEYHHVTNPPYKHFCDWALRALEVTPGCVALLGGIHALASKHRREKLWLPHRPTEVLVVVNNQTVLGKTSQFAHVWFVWDEARTPTARLDWVQADTSKPALHPSRRREE</sequence>
<dbReference type="GeneID" id="29063341"/>